<proteinExistence type="predicted"/>
<comment type="caution">
    <text evidence="1">The sequence shown here is derived from an EMBL/GenBank/DDBJ whole genome shotgun (WGS) entry which is preliminary data.</text>
</comment>
<dbReference type="Proteomes" id="UP001500443">
    <property type="component" value="Unassembled WGS sequence"/>
</dbReference>
<evidence type="ECO:0000313" key="2">
    <source>
        <dbReference type="Proteomes" id="UP001500443"/>
    </source>
</evidence>
<accession>A0ABN2XAE7</accession>
<reference evidence="1 2" key="1">
    <citation type="journal article" date="2019" name="Int. J. Syst. Evol. Microbiol.">
        <title>The Global Catalogue of Microorganisms (GCM) 10K type strain sequencing project: providing services to taxonomists for standard genome sequencing and annotation.</title>
        <authorList>
            <consortium name="The Broad Institute Genomics Platform"/>
            <consortium name="The Broad Institute Genome Sequencing Center for Infectious Disease"/>
            <person name="Wu L."/>
            <person name="Ma J."/>
        </authorList>
    </citation>
    <scope>NUCLEOTIDE SEQUENCE [LARGE SCALE GENOMIC DNA]</scope>
    <source>
        <strain evidence="1 2">JCM 15481</strain>
    </source>
</reference>
<gene>
    <name evidence="1" type="ORF">GCM10009802_03260</name>
</gene>
<name>A0ABN2XAE7_9ACTN</name>
<keyword evidence="2" id="KW-1185">Reference proteome</keyword>
<organism evidence="1 2">
    <name type="scientific">Streptomyces synnematoformans</name>
    <dbReference type="NCBI Taxonomy" id="415721"/>
    <lineage>
        <taxon>Bacteria</taxon>
        <taxon>Bacillati</taxon>
        <taxon>Actinomycetota</taxon>
        <taxon>Actinomycetes</taxon>
        <taxon>Kitasatosporales</taxon>
        <taxon>Streptomycetaceae</taxon>
        <taxon>Streptomyces</taxon>
    </lineage>
</organism>
<sequence length="74" mass="7818">MNDPATPPHTGRPAGRDTFVAVDGRDTLAFVIVRPGSTDGSVAVESSARGLSKTNAAHILRQVADMWDKEAGRD</sequence>
<dbReference type="RefSeq" id="WP_344287058.1">
    <property type="nucleotide sequence ID" value="NZ_BAAAPF010000003.1"/>
</dbReference>
<protein>
    <submittedName>
        <fullName evidence="1">Uncharacterized protein</fullName>
    </submittedName>
</protein>
<evidence type="ECO:0000313" key="1">
    <source>
        <dbReference type="EMBL" id="GAA2107848.1"/>
    </source>
</evidence>
<dbReference type="EMBL" id="BAAAPF010000003">
    <property type="protein sequence ID" value="GAA2107848.1"/>
    <property type="molecule type" value="Genomic_DNA"/>
</dbReference>